<name>A0A1F4W2L5_UNCKA</name>
<gene>
    <name evidence="1" type="ORF">A3J33_04095</name>
</gene>
<dbReference type="EMBL" id="MEVM01000194">
    <property type="protein sequence ID" value="OGC63664.1"/>
    <property type="molecule type" value="Genomic_DNA"/>
</dbReference>
<sequence length="257" mass="28876">MPPSLRERKVSTRSLGGILRCSRYAFGPNRLHYCGPDKSSEIKDYINDEASDGGLTQLLTQFETMYPYLVHIATANNIRDPLDGRVVEAYWVGNDLLDRVAKQDFYLHLLDGLGLKKKLGTKNFSIVETKIGQGAVPHHSFHVLDIWKRTGHVERDHTVESMDACRISWGMVTSVVGPFVSVSSEPLLYVCGKLMLGASATRKLTRHLEAEYDIEQLKVGDMVSIHWGVICEILTPRQVASLRKYTLRHIALANLTI</sequence>
<evidence type="ECO:0000313" key="2">
    <source>
        <dbReference type="Proteomes" id="UP000176492"/>
    </source>
</evidence>
<reference evidence="1 2" key="1">
    <citation type="journal article" date="2016" name="Nat. Commun.">
        <title>Thousands of microbial genomes shed light on interconnected biogeochemical processes in an aquifer system.</title>
        <authorList>
            <person name="Anantharaman K."/>
            <person name="Brown C.T."/>
            <person name="Hug L.A."/>
            <person name="Sharon I."/>
            <person name="Castelle C.J."/>
            <person name="Probst A.J."/>
            <person name="Thomas B.C."/>
            <person name="Singh A."/>
            <person name="Wilkins M.J."/>
            <person name="Karaoz U."/>
            <person name="Brodie E.L."/>
            <person name="Williams K.H."/>
            <person name="Hubbard S.S."/>
            <person name="Banfield J.F."/>
        </authorList>
    </citation>
    <scope>NUCLEOTIDE SEQUENCE [LARGE SCALE GENOMIC DNA]</scope>
</reference>
<protein>
    <submittedName>
        <fullName evidence="1">Uncharacterized protein</fullName>
    </submittedName>
</protein>
<dbReference type="InterPro" id="IPR045660">
    <property type="entry name" value="DUF6390"/>
</dbReference>
<accession>A0A1F4W2L5</accession>
<dbReference type="Pfam" id="PF19927">
    <property type="entry name" value="DUF6390"/>
    <property type="match status" value="1"/>
</dbReference>
<comment type="caution">
    <text evidence="1">The sequence shown here is derived from an EMBL/GenBank/DDBJ whole genome shotgun (WGS) entry which is preliminary data.</text>
</comment>
<dbReference type="Proteomes" id="UP000176492">
    <property type="component" value="Unassembled WGS sequence"/>
</dbReference>
<dbReference type="AlphaFoldDB" id="A0A1F4W2L5"/>
<organism evidence="1 2">
    <name type="scientific">candidate division WWE3 bacterium RIFCSPLOWO2_02_FULL_53_10</name>
    <dbReference type="NCBI Taxonomy" id="1802629"/>
    <lineage>
        <taxon>Bacteria</taxon>
        <taxon>Katanobacteria</taxon>
    </lineage>
</organism>
<evidence type="ECO:0000313" key="1">
    <source>
        <dbReference type="EMBL" id="OGC63664.1"/>
    </source>
</evidence>
<proteinExistence type="predicted"/>